<keyword evidence="1" id="KW-1133">Transmembrane helix</keyword>
<organism evidence="2 3">
    <name type="scientific">Bacillus anthracis</name>
    <name type="common">anthrax bacterium</name>
    <dbReference type="NCBI Taxonomy" id="1392"/>
    <lineage>
        <taxon>Bacteria</taxon>
        <taxon>Bacillati</taxon>
        <taxon>Bacillota</taxon>
        <taxon>Bacilli</taxon>
        <taxon>Bacillales</taxon>
        <taxon>Bacillaceae</taxon>
        <taxon>Bacillus</taxon>
        <taxon>Bacillus cereus group</taxon>
    </lineage>
</organism>
<sequence length="56" mass="6623">MMFNFSIFGVIFALLPIVVVVFVLGWIRCIYQNSEKQVEQNEKMIELLTEIKEKDK</sequence>
<evidence type="ECO:0008006" key="4">
    <source>
        <dbReference type="Google" id="ProtNLM"/>
    </source>
</evidence>
<dbReference type="RefSeq" id="WP_001982601.1">
    <property type="nucleotide sequence ID" value="NZ_JARLBS010000001.1"/>
</dbReference>
<feature type="transmembrane region" description="Helical" evidence="1">
    <location>
        <begin position="6"/>
        <end position="27"/>
    </location>
</feature>
<name>A0A0J1HL97_BACAN</name>
<accession>A0A0J1HL97</accession>
<protein>
    <recommendedName>
        <fullName evidence="4">DUF4083 domain-containing protein</fullName>
    </recommendedName>
</protein>
<keyword evidence="1" id="KW-0472">Membrane</keyword>
<dbReference type="EMBL" id="LDPG01000030">
    <property type="protein sequence ID" value="KLV14511.1"/>
    <property type="molecule type" value="Genomic_DNA"/>
</dbReference>
<dbReference type="AlphaFoldDB" id="A0A0J1HL97"/>
<keyword evidence="1" id="KW-0812">Transmembrane</keyword>
<evidence type="ECO:0000313" key="3">
    <source>
        <dbReference type="Proteomes" id="UP000035904"/>
    </source>
</evidence>
<gene>
    <name evidence="2" type="ORF">ABW01_26975</name>
</gene>
<evidence type="ECO:0000313" key="2">
    <source>
        <dbReference type="EMBL" id="KLV14511.1"/>
    </source>
</evidence>
<dbReference type="PATRIC" id="fig|1392.242.peg.4227"/>
<dbReference type="Proteomes" id="UP000035904">
    <property type="component" value="Unassembled WGS sequence"/>
</dbReference>
<evidence type="ECO:0000256" key="1">
    <source>
        <dbReference type="SAM" id="Phobius"/>
    </source>
</evidence>
<comment type="caution">
    <text evidence="2">The sequence shown here is derived from an EMBL/GenBank/DDBJ whole genome shotgun (WGS) entry which is preliminary data.</text>
</comment>
<reference evidence="2 3" key="1">
    <citation type="submission" date="2015-05" db="EMBL/GenBank/DDBJ databases">
        <title>Whole genome sequence and identification of bacterial endophytes from Costus igneus.</title>
        <authorList>
            <person name="Lee Y.P."/>
            <person name="Gan H.M."/>
            <person name="Eng W."/>
            <person name="Wheatley M.S."/>
            <person name="Caraballo A."/>
            <person name="Polter S."/>
            <person name="Savka M.A."/>
            <person name="Hudson A.O."/>
        </authorList>
    </citation>
    <scope>NUCLEOTIDE SEQUENCE [LARGE SCALE GENOMIC DNA]</scope>
    <source>
        <strain evidence="2 3">RIT375</strain>
    </source>
</reference>
<proteinExistence type="predicted"/>